<evidence type="ECO:0000313" key="2">
    <source>
        <dbReference type="Proteomes" id="UP000608024"/>
    </source>
</evidence>
<organism evidence="1 2">
    <name type="scientific">Streptomyces longispororuber</name>
    <dbReference type="NCBI Taxonomy" id="68230"/>
    <lineage>
        <taxon>Bacteria</taxon>
        <taxon>Bacillati</taxon>
        <taxon>Actinomycetota</taxon>
        <taxon>Actinomycetes</taxon>
        <taxon>Kitasatosporales</taxon>
        <taxon>Streptomycetaceae</taxon>
        <taxon>Streptomyces</taxon>
    </lineage>
</organism>
<gene>
    <name evidence="1" type="ORF">GCM10018785_52850</name>
</gene>
<accession>A0A919A051</accession>
<proteinExistence type="predicted"/>
<comment type="caution">
    <text evidence="1">The sequence shown here is derived from an EMBL/GenBank/DDBJ whole genome shotgun (WGS) entry which is preliminary data.</text>
</comment>
<reference evidence="1" key="1">
    <citation type="journal article" date="2014" name="Int. J. Syst. Evol. Microbiol.">
        <title>Complete genome sequence of Corynebacterium casei LMG S-19264T (=DSM 44701T), isolated from a smear-ripened cheese.</title>
        <authorList>
            <consortium name="US DOE Joint Genome Institute (JGI-PGF)"/>
            <person name="Walter F."/>
            <person name="Albersmeier A."/>
            <person name="Kalinowski J."/>
            <person name="Ruckert C."/>
        </authorList>
    </citation>
    <scope>NUCLEOTIDE SEQUENCE</scope>
    <source>
        <strain evidence="1">JCM 4784</strain>
    </source>
</reference>
<name>A0A919A051_9ACTN</name>
<dbReference type="RefSeq" id="WP_190138551.1">
    <property type="nucleotide sequence ID" value="NZ_BNBT01000101.1"/>
</dbReference>
<evidence type="ECO:0000313" key="1">
    <source>
        <dbReference type="EMBL" id="GHE78068.1"/>
    </source>
</evidence>
<reference evidence="1" key="2">
    <citation type="submission" date="2020-09" db="EMBL/GenBank/DDBJ databases">
        <authorList>
            <person name="Sun Q."/>
            <person name="Ohkuma M."/>
        </authorList>
    </citation>
    <scope>NUCLEOTIDE SEQUENCE</scope>
    <source>
        <strain evidence="1">JCM 4784</strain>
    </source>
</reference>
<dbReference type="AlphaFoldDB" id="A0A919A051"/>
<protein>
    <submittedName>
        <fullName evidence="1">Uncharacterized protein</fullName>
    </submittedName>
</protein>
<dbReference type="Proteomes" id="UP000608024">
    <property type="component" value="Unassembled WGS sequence"/>
</dbReference>
<dbReference type="EMBL" id="BNBT01000101">
    <property type="protein sequence ID" value="GHE78068.1"/>
    <property type="molecule type" value="Genomic_DNA"/>
</dbReference>
<sequence length="235" mass="25847">MGALDDTGRIAATLAWTRWFRRTVTVKDLPGPDTEAGRLVDEAAAGLAGRLFTDRPRTDRPAWFTEGRRVALLAEARRGFRTDPEYNNGKVNAKFGVAALELVRTVDLARYVESVTGVAVRAPHASTYLGYLFDGSALELHLDDERYGDITLLLCLHHRPPSEGRTGSRTVFLEGRERRFVELGERQILVFDGVFAPHGRTPVAGGEEVVLLSFGFRALRNKGGRADGIEFPPGA</sequence>
<keyword evidence="2" id="KW-1185">Reference proteome</keyword>